<proteinExistence type="predicted"/>
<name>A0A3G4ZY69_9VIRU</name>
<evidence type="ECO:0000313" key="1">
    <source>
        <dbReference type="EMBL" id="AYV79858.1"/>
    </source>
</evidence>
<organism evidence="1">
    <name type="scientific">Faunusvirus sp</name>
    <dbReference type="NCBI Taxonomy" id="2487766"/>
    <lineage>
        <taxon>Viruses</taxon>
        <taxon>Varidnaviria</taxon>
        <taxon>Bamfordvirae</taxon>
        <taxon>Nucleocytoviricota</taxon>
        <taxon>Megaviricetes</taxon>
        <taxon>Imitervirales</taxon>
        <taxon>Mimiviridae</taxon>
    </lineage>
</organism>
<gene>
    <name evidence="1" type="ORF">Faunusvirus66_4</name>
</gene>
<sequence>MALNLPCAQQDAITKNINNQFSTSKYRINMIKYMLYL</sequence>
<accession>A0A3G4ZY69</accession>
<dbReference type="EMBL" id="MK072197">
    <property type="protein sequence ID" value="AYV79858.1"/>
    <property type="molecule type" value="Genomic_DNA"/>
</dbReference>
<reference evidence="1" key="1">
    <citation type="submission" date="2018-10" db="EMBL/GenBank/DDBJ databases">
        <title>Hidden diversity of soil giant viruses.</title>
        <authorList>
            <person name="Schulz F."/>
            <person name="Alteio L."/>
            <person name="Goudeau D."/>
            <person name="Ryan E.M."/>
            <person name="Malmstrom R.R."/>
            <person name="Blanchard J."/>
            <person name="Woyke T."/>
        </authorList>
    </citation>
    <scope>NUCLEOTIDE SEQUENCE</scope>
    <source>
        <strain evidence="1">FNV1</strain>
    </source>
</reference>
<protein>
    <submittedName>
        <fullName evidence="1">Uncharacterized protein</fullName>
    </submittedName>
</protein>